<sequence length="593" mass="67023">MDNLPPGHIRLLHIEPGSDEFPIVIRLVTTELDSAPSYEGLSYTWGVVEFTSTVTCGGSALPVTRNLYDALRYLRRPDQERVMWIDAICINQKDDAERSQQVAIMKEIYKKAIHVVTWLGKETAEDADAFTLLSRFDRLFKEKGLVDVGNVENLLHRLELPAEESKEWTAMVRLFQRPWFQRIWVLQEAVMAREMTIVCGSHLVKWGLIYQLALSVQSSGMLGTYQVDPHAPGISCAIVIGKLKLAHELAHTKEWPLLELLRLTRKYNATDARDKVFALHGVVTDPDSIGTPVDYSKSLEEVYTDVAIHELMQRKTLFGLANAGISTYPQNPNLPSWVADWSHDNERKSIIAAGAKFSADRGHQPILSISEDRKVLRVRGFIFDIISELNRVYASREQIHMDPRSEGAQKKKIVEAKKAIENCIELAKGAHQVPEGQTSEEVLWRTLCCDLTPDIPPSRAPQSYGGGYKLLRKFHEATTEDGSYDFTHEVYKQPEFVKNNWIPSSVFMNSVQKFTIARNMCVTTGGYLGRVPRGSESGDKICILLGGCIPFVLRETGDGYFRFIGECYIHGIMDGEAMDSAEIEGRYRDFHIR</sequence>
<feature type="domain" description="Heterokaryon incompatibility" evidence="1">
    <location>
        <begin position="38"/>
        <end position="188"/>
    </location>
</feature>
<evidence type="ECO:0000259" key="1">
    <source>
        <dbReference type="Pfam" id="PF06985"/>
    </source>
</evidence>
<dbReference type="STRING" id="1149755.A0A2J6QZP2"/>
<dbReference type="InterPro" id="IPR010730">
    <property type="entry name" value="HET"/>
</dbReference>
<name>A0A2J6QZP2_HYAVF</name>
<organism evidence="2 3">
    <name type="scientific">Hyaloscypha variabilis (strain UAMH 11265 / GT02V1 / F)</name>
    <name type="common">Meliniomyces variabilis</name>
    <dbReference type="NCBI Taxonomy" id="1149755"/>
    <lineage>
        <taxon>Eukaryota</taxon>
        <taxon>Fungi</taxon>
        <taxon>Dikarya</taxon>
        <taxon>Ascomycota</taxon>
        <taxon>Pezizomycotina</taxon>
        <taxon>Leotiomycetes</taxon>
        <taxon>Helotiales</taxon>
        <taxon>Hyaloscyphaceae</taxon>
        <taxon>Hyaloscypha</taxon>
        <taxon>Hyaloscypha variabilis</taxon>
    </lineage>
</organism>
<keyword evidence="3" id="KW-1185">Reference proteome</keyword>
<proteinExistence type="predicted"/>
<evidence type="ECO:0000313" key="2">
    <source>
        <dbReference type="EMBL" id="PMD31701.1"/>
    </source>
</evidence>
<dbReference type="Proteomes" id="UP000235786">
    <property type="component" value="Unassembled WGS sequence"/>
</dbReference>
<dbReference type="InterPro" id="IPR052895">
    <property type="entry name" value="HetReg/Transcr_Mod"/>
</dbReference>
<dbReference type="OrthoDB" id="3557394at2759"/>
<dbReference type="PANTHER" id="PTHR24148:SF64">
    <property type="entry name" value="HETEROKARYON INCOMPATIBILITY DOMAIN-CONTAINING PROTEIN"/>
    <property type="match status" value="1"/>
</dbReference>
<protein>
    <submittedName>
        <fullName evidence="2">HET-domain-containing protein</fullName>
    </submittedName>
</protein>
<dbReference type="EMBL" id="KZ613961">
    <property type="protein sequence ID" value="PMD31701.1"/>
    <property type="molecule type" value="Genomic_DNA"/>
</dbReference>
<reference evidence="2 3" key="1">
    <citation type="submission" date="2016-04" db="EMBL/GenBank/DDBJ databases">
        <title>A degradative enzymes factory behind the ericoid mycorrhizal symbiosis.</title>
        <authorList>
            <consortium name="DOE Joint Genome Institute"/>
            <person name="Martino E."/>
            <person name="Morin E."/>
            <person name="Grelet G."/>
            <person name="Kuo A."/>
            <person name="Kohler A."/>
            <person name="Daghino S."/>
            <person name="Barry K."/>
            <person name="Choi C."/>
            <person name="Cichocki N."/>
            <person name="Clum A."/>
            <person name="Copeland A."/>
            <person name="Hainaut M."/>
            <person name="Haridas S."/>
            <person name="Labutti K."/>
            <person name="Lindquist E."/>
            <person name="Lipzen A."/>
            <person name="Khouja H.-R."/>
            <person name="Murat C."/>
            <person name="Ohm R."/>
            <person name="Olson A."/>
            <person name="Spatafora J."/>
            <person name="Veneault-Fourrey C."/>
            <person name="Henrissat B."/>
            <person name="Grigoriev I."/>
            <person name="Martin F."/>
            <person name="Perotto S."/>
        </authorList>
    </citation>
    <scope>NUCLEOTIDE SEQUENCE [LARGE SCALE GENOMIC DNA]</scope>
    <source>
        <strain evidence="2 3">F</strain>
    </source>
</reference>
<accession>A0A2J6QZP2</accession>
<dbReference type="AlphaFoldDB" id="A0A2J6QZP2"/>
<gene>
    <name evidence="2" type="ORF">L207DRAFT_519060</name>
</gene>
<dbReference type="Pfam" id="PF06985">
    <property type="entry name" value="HET"/>
    <property type="match status" value="1"/>
</dbReference>
<dbReference type="Pfam" id="PF26639">
    <property type="entry name" value="Het-6_barrel"/>
    <property type="match status" value="1"/>
</dbReference>
<evidence type="ECO:0000313" key="3">
    <source>
        <dbReference type="Proteomes" id="UP000235786"/>
    </source>
</evidence>
<dbReference type="PANTHER" id="PTHR24148">
    <property type="entry name" value="ANKYRIN REPEAT DOMAIN-CONTAINING PROTEIN 39 HOMOLOG-RELATED"/>
    <property type="match status" value="1"/>
</dbReference>